<dbReference type="Proteomes" id="UP001295684">
    <property type="component" value="Unassembled WGS sequence"/>
</dbReference>
<evidence type="ECO:0000313" key="2">
    <source>
        <dbReference type="EMBL" id="CAI2373037.1"/>
    </source>
</evidence>
<feature type="region of interest" description="Disordered" evidence="1">
    <location>
        <begin position="427"/>
        <end position="482"/>
    </location>
</feature>
<feature type="compositionally biased region" description="Low complexity" evidence="1">
    <location>
        <begin position="8"/>
        <end position="21"/>
    </location>
</feature>
<dbReference type="EMBL" id="CAMPGE010014360">
    <property type="protein sequence ID" value="CAI2373037.1"/>
    <property type="molecule type" value="Genomic_DNA"/>
</dbReference>
<feature type="region of interest" description="Disordered" evidence="1">
    <location>
        <begin position="654"/>
        <end position="679"/>
    </location>
</feature>
<accession>A0AAD1XI31</accession>
<sequence length="679" mass="76939">MYIKNNNSSSEGSSDSAISPSQMRRRRSTRRNTISKNYNLLLSQRLDSEAPKHPQIAQIKDSLHRPIYNFKGKVQDSHVQIPISEKKLSKYQNMSKKAVPNISNFNRIVSFSSGEFTHASSRNYQNTNEILDSPLLGINDEPTLSGNFCPSIQGDLLKEMVEKKDINKYIRRKSCECTSCGGPTLKKKLGFQIVLENENSNKEQGFKNFIGKFDDKLSKNDSISENHESLSVSDQYNIKVGKISSISSFEKNKSETQDKANLQISPEPNIKSMRRLSGAGIKLLKTVFEKSQQRARVERLEKVVQIAEMKNSKQSNSNTSYIKKLKNEIKLTKIAEKKEATCARSESDNSLLLEEINNIKASMMSRLNSLDFTNKLTHKSLQINRRSSWNSGTRRSQNFNIQINYNEATTKLNNRFDNLPEKLQEDKDKISLKSQDSITSDVSSSTTSKEAIETSQMTSPKSGKKTEKITPKSGFQKSIEKHQKKVNYANSNVFNANKKKREIKRITGLLSSKPKYLTRVDTRKGENYGITPKGSKSRNVNLPKMIKTTFAKKNKIIETGVSPKFKALISSKIKNNRKTAPMCPKRSTGRFYTTRKFNPYTKTEKRNEALSSRLGSPIGFTTEISSPMSKKQDLVLRKPKFLDFAKFKRKVFHSPKNMSDSSKGLSSNSVLGKSKLEQN</sequence>
<feature type="compositionally biased region" description="Low complexity" evidence="1">
    <location>
        <begin position="434"/>
        <end position="448"/>
    </location>
</feature>
<reference evidence="2" key="1">
    <citation type="submission" date="2023-07" db="EMBL/GenBank/DDBJ databases">
        <authorList>
            <consortium name="AG Swart"/>
            <person name="Singh M."/>
            <person name="Singh A."/>
            <person name="Seah K."/>
            <person name="Emmerich C."/>
        </authorList>
    </citation>
    <scope>NUCLEOTIDE SEQUENCE</scope>
    <source>
        <strain evidence="2">DP1</strain>
    </source>
</reference>
<protein>
    <submittedName>
        <fullName evidence="2">Uncharacterized protein</fullName>
    </submittedName>
</protein>
<evidence type="ECO:0000256" key="1">
    <source>
        <dbReference type="SAM" id="MobiDB-lite"/>
    </source>
</evidence>
<feature type="compositionally biased region" description="Polar residues" evidence="1">
    <location>
        <begin position="656"/>
        <end position="673"/>
    </location>
</feature>
<evidence type="ECO:0000313" key="3">
    <source>
        <dbReference type="Proteomes" id="UP001295684"/>
    </source>
</evidence>
<feature type="region of interest" description="Disordered" evidence="1">
    <location>
        <begin position="1"/>
        <end position="34"/>
    </location>
</feature>
<gene>
    <name evidence="2" type="ORF">ECRASSUSDP1_LOCUS14375</name>
</gene>
<name>A0AAD1XI31_EUPCR</name>
<organism evidence="2 3">
    <name type="scientific">Euplotes crassus</name>
    <dbReference type="NCBI Taxonomy" id="5936"/>
    <lineage>
        <taxon>Eukaryota</taxon>
        <taxon>Sar</taxon>
        <taxon>Alveolata</taxon>
        <taxon>Ciliophora</taxon>
        <taxon>Intramacronucleata</taxon>
        <taxon>Spirotrichea</taxon>
        <taxon>Hypotrichia</taxon>
        <taxon>Euplotida</taxon>
        <taxon>Euplotidae</taxon>
        <taxon>Moneuplotes</taxon>
    </lineage>
</organism>
<keyword evidence="3" id="KW-1185">Reference proteome</keyword>
<proteinExistence type="predicted"/>
<comment type="caution">
    <text evidence="2">The sequence shown here is derived from an EMBL/GenBank/DDBJ whole genome shotgun (WGS) entry which is preliminary data.</text>
</comment>
<dbReference type="AlphaFoldDB" id="A0AAD1XI31"/>